<evidence type="ECO:0000313" key="2">
    <source>
        <dbReference type="Proteomes" id="UP000662747"/>
    </source>
</evidence>
<evidence type="ECO:0008006" key="3">
    <source>
        <dbReference type="Google" id="ProtNLM"/>
    </source>
</evidence>
<dbReference type="EMBL" id="CP071090">
    <property type="protein sequence ID" value="QSQ26052.1"/>
    <property type="molecule type" value="Genomic_DNA"/>
</dbReference>
<dbReference type="RefSeq" id="WP_206727602.1">
    <property type="nucleotide sequence ID" value="NZ_CP071090.1"/>
</dbReference>
<reference evidence="1 2" key="1">
    <citation type="submission" date="2021-02" db="EMBL/GenBank/DDBJ databases">
        <title>De Novo genome assembly of isolated myxobacteria.</title>
        <authorList>
            <person name="Stevens D.C."/>
        </authorList>
    </citation>
    <scope>NUCLEOTIDE SEQUENCE [LARGE SCALE GENOMIC DNA]</scope>
    <source>
        <strain evidence="2">SCPEA02</strain>
    </source>
</reference>
<gene>
    <name evidence="1" type="ORF">JY651_14485</name>
</gene>
<sequence length="552" mass="59774">MSTRPLQILQRFPAHLEAARPGKQLFESVTALAGGLDLLSSDLAGVRRAHRLADADTLRDLLLLGGLHGIDRTQLDLLFLRAAKVRELAKALEDAVTAGNATERDEQAEALFRLWGAETPGALLPRYAPPAQPSNLNAAATTVVAAARRTVTFRNVLDAARERVREICRIHGQGNITIASLLEAAANALDLDVDTARNAEVLAQIRETGSTTLDLTRTDGYFHSVDRYRHVTFVKDRLSPELKPPLPFAEEIIGVEENPLRREERDLGPRPHAALFSVSRRGFSQAELEVRIEGLDDKTVGPHLVNRDEGCGIGFAGSVPDGKQLVLTEEGTLRLDGVDVTDRGYSWTGGCFADATAPNARDFVFAGPSLPESARPLTFAVATPADSLDREAVFPHPPVPLEVPGIGVGDTRFAFFVQENTLSSREGIAPSFTVRRATPYFVIGFADESVFAPPPGTHPDAAKLKIAWREHQSYVVRVSIPPRFGVLDTPDATALERVARALERFRSAGVLIETRLLDDSWILGTGVLPLPEGDPTLRILGGTELSPVPPAS</sequence>
<name>A0ABX7P6M3_9BACT</name>
<dbReference type="Proteomes" id="UP000662747">
    <property type="component" value="Chromosome"/>
</dbReference>
<organism evidence="1 2">
    <name type="scientific">Pyxidicoccus parkwayensis</name>
    <dbReference type="NCBI Taxonomy" id="2813578"/>
    <lineage>
        <taxon>Bacteria</taxon>
        <taxon>Pseudomonadati</taxon>
        <taxon>Myxococcota</taxon>
        <taxon>Myxococcia</taxon>
        <taxon>Myxococcales</taxon>
        <taxon>Cystobacterineae</taxon>
        <taxon>Myxococcaceae</taxon>
        <taxon>Pyxidicoccus</taxon>
    </lineage>
</organism>
<accession>A0ABX7P6M3</accession>
<protein>
    <recommendedName>
        <fullName evidence="3">Baseplate protein J-like domain-containing protein</fullName>
    </recommendedName>
</protein>
<proteinExistence type="predicted"/>
<evidence type="ECO:0000313" key="1">
    <source>
        <dbReference type="EMBL" id="QSQ26052.1"/>
    </source>
</evidence>
<keyword evidence="2" id="KW-1185">Reference proteome</keyword>